<dbReference type="Pfam" id="PF13783">
    <property type="entry name" value="DUF4177"/>
    <property type="match status" value="1"/>
</dbReference>
<dbReference type="InterPro" id="IPR025234">
    <property type="entry name" value="YjzH-like"/>
</dbReference>
<gene>
    <name evidence="1" type="ORF">EER27_16620</name>
</gene>
<keyword evidence="2" id="KW-1185">Reference proteome</keyword>
<dbReference type="EMBL" id="RIBS01000013">
    <property type="protein sequence ID" value="RNF81737.1"/>
    <property type="molecule type" value="Genomic_DNA"/>
</dbReference>
<accession>A0A3M8SK59</accession>
<proteinExistence type="predicted"/>
<organism evidence="1 2">
    <name type="scientific">Montanilutibacter psychrotolerans</name>
    <dbReference type="NCBI Taxonomy" id="1327343"/>
    <lineage>
        <taxon>Bacteria</taxon>
        <taxon>Pseudomonadati</taxon>
        <taxon>Pseudomonadota</taxon>
        <taxon>Gammaproteobacteria</taxon>
        <taxon>Lysobacterales</taxon>
        <taxon>Lysobacteraceae</taxon>
        <taxon>Montanilutibacter</taxon>
    </lineage>
</organism>
<protein>
    <submittedName>
        <fullName evidence="1">DUF4177 domain-containing protein</fullName>
    </submittedName>
</protein>
<evidence type="ECO:0000313" key="2">
    <source>
        <dbReference type="Proteomes" id="UP000267049"/>
    </source>
</evidence>
<reference evidence="1 2" key="1">
    <citation type="submission" date="2018-11" db="EMBL/GenBank/DDBJ databases">
        <title>Lysobacter cryohumiis sp. nov., isolated from soil in the Tianshan Mountains, Xinjiang, China.</title>
        <authorList>
            <person name="Luo Y."/>
            <person name="Sheng H."/>
        </authorList>
    </citation>
    <scope>NUCLEOTIDE SEQUENCE [LARGE SCALE GENOMIC DNA]</scope>
    <source>
        <strain evidence="1 2">ZS60</strain>
    </source>
</reference>
<comment type="caution">
    <text evidence="1">The sequence shown here is derived from an EMBL/GenBank/DDBJ whole genome shotgun (WGS) entry which is preliminary data.</text>
</comment>
<dbReference type="RefSeq" id="WP_123089264.1">
    <property type="nucleotide sequence ID" value="NZ_RIBS01000013.1"/>
</dbReference>
<name>A0A3M8SK59_9GAMM</name>
<evidence type="ECO:0000313" key="1">
    <source>
        <dbReference type="EMBL" id="RNF81737.1"/>
    </source>
</evidence>
<dbReference type="AlphaFoldDB" id="A0A3M8SK59"/>
<dbReference type="OrthoDB" id="9799495at2"/>
<sequence length="61" mass="6979">MNTKWTYKILESGPKIFDAPHTERMTDELNRLGAQGWELVSAEFVPLSGNTRLYLKKPEAV</sequence>
<dbReference type="Proteomes" id="UP000267049">
    <property type="component" value="Unassembled WGS sequence"/>
</dbReference>